<gene>
    <name evidence="1" type="ORF">SAMN05421743_11980</name>
</gene>
<dbReference type="OrthoDB" id="2691917at2"/>
<reference evidence="1 2" key="1">
    <citation type="submission" date="2016-10" db="EMBL/GenBank/DDBJ databases">
        <authorList>
            <person name="de Groot N.N."/>
        </authorList>
    </citation>
    <scope>NUCLEOTIDE SEQUENCE [LARGE SCALE GENOMIC DNA]</scope>
    <source>
        <strain evidence="1 2">CCM7597</strain>
    </source>
</reference>
<sequence length="45" mass="5509">MAKRRKPNFQDLVKENRKQILSDHELINKIETKIDERHHQKLRSS</sequence>
<keyword evidence="2" id="KW-1185">Reference proteome</keyword>
<dbReference type="RefSeq" id="WP_093046363.1">
    <property type="nucleotide sequence ID" value="NZ_FNQR01000019.1"/>
</dbReference>
<name>A0A1H4GX28_9BACI</name>
<evidence type="ECO:0000313" key="1">
    <source>
        <dbReference type="EMBL" id="SEB14117.1"/>
    </source>
</evidence>
<proteinExistence type="predicted"/>
<dbReference type="EMBL" id="FNQR01000019">
    <property type="protein sequence ID" value="SEB14117.1"/>
    <property type="molecule type" value="Genomic_DNA"/>
</dbReference>
<dbReference type="AlphaFoldDB" id="A0A1H4GX28"/>
<dbReference type="Pfam" id="PF13040">
    <property type="entry name" value="Fur_reg_FbpB"/>
    <property type="match status" value="1"/>
</dbReference>
<protein>
    <submittedName>
        <fullName evidence="1">Fur-regulated basic protein B</fullName>
    </submittedName>
</protein>
<organism evidence="1 2">
    <name type="scientific">Thalassobacillus cyri</name>
    <dbReference type="NCBI Taxonomy" id="571932"/>
    <lineage>
        <taxon>Bacteria</taxon>
        <taxon>Bacillati</taxon>
        <taxon>Bacillota</taxon>
        <taxon>Bacilli</taxon>
        <taxon>Bacillales</taxon>
        <taxon>Bacillaceae</taxon>
        <taxon>Thalassobacillus</taxon>
    </lineage>
</organism>
<accession>A0A1H4GX28</accession>
<evidence type="ECO:0000313" key="2">
    <source>
        <dbReference type="Proteomes" id="UP000198584"/>
    </source>
</evidence>
<dbReference type="InterPro" id="IPR025004">
    <property type="entry name" value="SenN/SenS"/>
</dbReference>
<dbReference type="Proteomes" id="UP000198584">
    <property type="component" value="Unassembled WGS sequence"/>
</dbReference>
<dbReference type="STRING" id="571932.SAMN05421743_11980"/>